<protein>
    <submittedName>
        <fullName evidence="2">Uncharacterized protein</fullName>
    </submittedName>
</protein>
<organism evidence="2 3">
    <name type="scientific">Venturia inaequalis</name>
    <name type="common">Apple scab fungus</name>
    <dbReference type="NCBI Taxonomy" id="5025"/>
    <lineage>
        <taxon>Eukaryota</taxon>
        <taxon>Fungi</taxon>
        <taxon>Dikarya</taxon>
        <taxon>Ascomycota</taxon>
        <taxon>Pezizomycotina</taxon>
        <taxon>Dothideomycetes</taxon>
        <taxon>Pleosporomycetidae</taxon>
        <taxon>Venturiales</taxon>
        <taxon>Venturiaceae</taxon>
        <taxon>Venturia</taxon>
    </lineage>
</organism>
<feature type="compositionally biased region" description="Acidic residues" evidence="1">
    <location>
        <begin position="80"/>
        <end position="89"/>
    </location>
</feature>
<accession>A0A8H3U6I8</accession>
<reference evidence="2 3" key="1">
    <citation type="submission" date="2019-07" db="EMBL/GenBank/DDBJ databases">
        <title>Venturia inaequalis Genome Resource.</title>
        <authorList>
            <person name="Lichtner F.J."/>
        </authorList>
    </citation>
    <scope>NUCLEOTIDE SEQUENCE [LARGE SCALE GENOMIC DNA]</scope>
    <source>
        <strain evidence="2 3">DMI_063113</strain>
    </source>
</reference>
<comment type="caution">
    <text evidence="2">The sequence shown here is derived from an EMBL/GenBank/DDBJ whole genome shotgun (WGS) entry which is preliminary data.</text>
</comment>
<dbReference type="Proteomes" id="UP000490939">
    <property type="component" value="Unassembled WGS sequence"/>
</dbReference>
<keyword evidence="3" id="KW-1185">Reference proteome</keyword>
<name>A0A8H3U6I8_VENIN</name>
<feature type="region of interest" description="Disordered" evidence="1">
    <location>
        <begin position="35"/>
        <end position="99"/>
    </location>
</feature>
<evidence type="ECO:0000256" key="1">
    <source>
        <dbReference type="SAM" id="MobiDB-lite"/>
    </source>
</evidence>
<evidence type="ECO:0000313" key="3">
    <source>
        <dbReference type="Proteomes" id="UP000490939"/>
    </source>
</evidence>
<sequence length="324" mass="37563">MREAEAVNFVVDWFAGVRVSTPSECIEMASAHADVNTNAPPNGYSPEPDFPDFEPTYADHHEHREGWQGDSDRPNTPESADFDISESDEERPINRCTANGRGDRAERWLTQKKWGLVIYRCTYGDDSKWAQFMKVFEAMSRCHTIEDSKLDATLAFDVREDKTLFRSDDLCHVREHFERWIRSDGIESELQKRRYDYQEYDGDADLLRRIRTVQINKSRPAHSTCPRYSYFIYVDEPAMDSVLAQQSNPDSWRGKYCGWVNILDLDLPEEPASVRAVSPNILYPQYYKDLATALCREPWVEDEADTHANEDTVHPMSPPKPHRD</sequence>
<proteinExistence type="predicted"/>
<dbReference type="AlphaFoldDB" id="A0A8H3U6I8"/>
<evidence type="ECO:0000313" key="2">
    <source>
        <dbReference type="EMBL" id="KAE9964072.1"/>
    </source>
</evidence>
<feature type="region of interest" description="Disordered" evidence="1">
    <location>
        <begin position="305"/>
        <end position="324"/>
    </location>
</feature>
<gene>
    <name evidence="2" type="ORF">EG327_001117</name>
</gene>
<feature type="compositionally biased region" description="Basic and acidic residues" evidence="1">
    <location>
        <begin position="57"/>
        <end position="75"/>
    </location>
</feature>
<dbReference type="EMBL" id="WNWR01001269">
    <property type="protein sequence ID" value="KAE9964072.1"/>
    <property type="molecule type" value="Genomic_DNA"/>
</dbReference>